<dbReference type="InterPro" id="IPR044053">
    <property type="entry name" value="AsaB-like"/>
</dbReference>
<reference evidence="3 4" key="1">
    <citation type="submission" date="2016-07" db="EMBL/GenBank/DDBJ databases">
        <title>Pervasive Adenine N6-methylation of Active Genes in Fungi.</title>
        <authorList>
            <consortium name="DOE Joint Genome Institute"/>
            <person name="Mondo S.J."/>
            <person name="Dannebaum R.O."/>
            <person name="Kuo R.C."/>
            <person name="Labutti K."/>
            <person name="Haridas S."/>
            <person name="Kuo A."/>
            <person name="Salamov A."/>
            <person name="Ahrendt S.R."/>
            <person name="Lipzen A."/>
            <person name="Sullivan W."/>
            <person name="Andreopoulos W.B."/>
            <person name="Clum A."/>
            <person name="Lindquist E."/>
            <person name="Daum C."/>
            <person name="Ramamoorthy G.K."/>
            <person name="Gryganskyi A."/>
            <person name="Culley D."/>
            <person name="Magnuson J.K."/>
            <person name="James T.Y."/>
            <person name="O'Malley M.A."/>
            <person name="Stajich J.E."/>
            <person name="Spatafora J.W."/>
            <person name="Visel A."/>
            <person name="Grigoriev I.V."/>
        </authorList>
    </citation>
    <scope>NUCLEOTIDE SEQUENCE [LARGE SCALE GENOMIC DNA]</scope>
    <source>
        <strain evidence="3 4">CBS 115471</strain>
    </source>
</reference>
<evidence type="ECO:0008006" key="5">
    <source>
        <dbReference type="Google" id="ProtNLM"/>
    </source>
</evidence>
<dbReference type="AlphaFoldDB" id="A0A1Y1YIF8"/>
<gene>
    <name evidence="3" type="ORF">BCR34DRAFT_593470</name>
</gene>
<comment type="similarity">
    <text evidence="2">Belongs to the asaB hydroxylase/desaturase family.</text>
</comment>
<protein>
    <recommendedName>
        <fullName evidence="5">Methyltransferase</fullName>
    </recommendedName>
</protein>
<dbReference type="PANTHER" id="PTHR34598:SF3">
    <property type="entry name" value="OXIDOREDUCTASE AN1597"/>
    <property type="match status" value="1"/>
</dbReference>
<keyword evidence="1" id="KW-0560">Oxidoreductase</keyword>
<dbReference type="NCBIfam" id="NF041278">
    <property type="entry name" value="CmcJ_NvfI_EfuI"/>
    <property type="match status" value="1"/>
</dbReference>
<evidence type="ECO:0000313" key="4">
    <source>
        <dbReference type="Proteomes" id="UP000193144"/>
    </source>
</evidence>
<comment type="caution">
    <text evidence="3">The sequence shown here is derived from an EMBL/GenBank/DDBJ whole genome shotgun (WGS) entry which is preliminary data.</text>
</comment>
<keyword evidence="4" id="KW-1185">Reference proteome</keyword>
<dbReference type="STRING" id="1231657.A0A1Y1YIF8"/>
<dbReference type="PANTHER" id="PTHR34598">
    <property type="entry name" value="BLL6449 PROTEIN"/>
    <property type="match status" value="1"/>
</dbReference>
<evidence type="ECO:0000256" key="1">
    <source>
        <dbReference type="ARBA" id="ARBA00023002"/>
    </source>
</evidence>
<dbReference type="Proteomes" id="UP000193144">
    <property type="component" value="Unassembled WGS sequence"/>
</dbReference>
<evidence type="ECO:0000256" key="2">
    <source>
        <dbReference type="ARBA" id="ARBA00023604"/>
    </source>
</evidence>
<organism evidence="3 4">
    <name type="scientific">Clohesyomyces aquaticus</name>
    <dbReference type="NCBI Taxonomy" id="1231657"/>
    <lineage>
        <taxon>Eukaryota</taxon>
        <taxon>Fungi</taxon>
        <taxon>Dikarya</taxon>
        <taxon>Ascomycota</taxon>
        <taxon>Pezizomycotina</taxon>
        <taxon>Dothideomycetes</taxon>
        <taxon>Pleosporomycetidae</taxon>
        <taxon>Pleosporales</taxon>
        <taxon>Lindgomycetaceae</taxon>
        <taxon>Clohesyomyces</taxon>
    </lineage>
</organism>
<accession>A0A1Y1YIF8</accession>
<name>A0A1Y1YIF8_9PLEO</name>
<dbReference type="EMBL" id="MCFA01000233">
    <property type="protein sequence ID" value="ORX97506.1"/>
    <property type="molecule type" value="Genomic_DNA"/>
</dbReference>
<sequence>MATYTLTQRVDALPLHSETIERHPPRDVQTSLNYYRDPGDGSSPMPVLVGGDTVTNERPTQPVPVVVHDVSVEVEKYKVDSHGFEYVRHASQEKKFEDEAVIKSEYYRECEELYKRVTGAPNVRIFAHQVRCGPTHWHSLGHGNAQNKGPLNRVHVDQSYHGAEIMFRKHAPSAADALLQQHRRWQIINLWRPISTIYKDPLAVAAAYSIAEEDLVAAPLIYTKQPPPLNKTETWTILPGEGHEWYYKNEQRSDEVLLIKCFDSEKREGLARRAPHCAFKDPEREGEGWADRQSIEVRALLWWDE</sequence>
<proteinExistence type="inferred from homology"/>
<dbReference type="GO" id="GO:0016491">
    <property type="term" value="F:oxidoreductase activity"/>
    <property type="evidence" value="ECO:0007669"/>
    <property type="project" value="UniProtKB-KW"/>
</dbReference>
<dbReference type="OrthoDB" id="412788at2759"/>
<evidence type="ECO:0000313" key="3">
    <source>
        <dbReference type="EMBL" id="ORX97506.1"/>
    </source>
</evidence>